<protein>
    <submittedName>
        <fullName evidence="12">Bacteriophytochrome</fullName>
    </submittedName>
</protein>
<evidence type="ECO:0000256" key="1">
    <source>
        <dbReference type="ARBA" id="ARBA00022543"/>
    </source>
</evidence>
<keyword evidence="1" id="KW-0600">Photoreceptor protein</keyword>
<dbReference type="PRINTS" id="PR01033">
    <property type="entry name" value="PHYTOCHROME"/>
</dbReference>
<dbReference type="SMART" id="SM00065">
    <property type="entry name" value="GAF"/>
    <property type="match status" value="1"/>
</dbReference>
<keyword evidence="3" id="KW-0716">Sensory transduction</keyword>
<evidence type="ECO:0000256" key="6">
    <source>
        <dbReference type="ARBA" id="ARBA00022777"/>
    </source>
</evidence>
<dbReference type="PROSITE" id="PS50046">
    <property type="entry name" value="PHYTOCHROME_2"/>
    <property type="match status" value="1"/>
</dbReference>
<dbReference type="PANTHER" id="PTHR43065:SF10">
    <property type="entry name" value="PEROXIDE STRESS-ACTIVATED HISTIDINE KINASE MAK3"/>
    <property type="match status" value="1"/>
</dbReference>
<gene>
    <name evidence="12" type="ORF">A245_19161</name>
</gene>
<evidence type="ECO:0000256" key="7">
    <source>
        <dbReference type="ARBA" id="ARBA00022840"/>
    </source>
</evidence>
<keyword evidence="4" id="KW-0808">Transferase</keyword>
<keyword evidence="8" id="KW-0157">Chromophore</keyword>
<keyword evidence="6" id="KW-0418">Kinase</keyword>
<dbReference type="InterPro" id="IPR029016">
    <property type="entry name" value="GAF-like_dom_sf"/>
</dbReference>
<dbReference type="EMBL" id="AOKF01001612">
    <property type="protein sequence ID" value="EPN58707.1"/>
    <property type="molecule type" value="Genomic_DNA"/>
</dbReference>
<dbReference type="Proteomes" id="UP000018849">
    <property type="component" value="Unassembled WGS sequence"/>
</dbReference>
<dbReference type="GO" id="GO:0006355">
    <property type="term" value="P:regulation of DNA-templated transcription"/>
    <property type="evidence" value="ECO:0007669"/>
    <property type="project" value="InterPro"/>
</dbReference>
<dbReference type="GO" id="GO:0000160">
    <property type="term" value="P:phosphorelay signal transduction system"/>
    <property type="evidence" value="ECO:0007669"/>
    <property type="project" value="UniProtKB-KW"/>
</dbReference>
<evidence type="ECO:0000256" key="8">
    <source>
        <dbReference type="ARBA" id="ARBA00022991"/>
    </source>
</evidence>
<dbReference type="Pfam" id="PF01590">
    <property type="entry name" value="GAF"/>
    <property type="match status" value="1"/>
</dbReference>
<dbReference type="GO" id="GO:0009584">
    <property type="term" value="P:detection of visible light"/>
    <property type="evidence" value="ECO:0007669"/>
    <property type="project" value="InterPro"/>
</dbReference>
<organism evidence="12 13">
    <name type="scientific">Pseudomonas syringae pv. actinidiae ICMP 19096</name>
    <dbReference type="NCBI Taxonomy" id="1194405"/>
    <lineage>
        <taxon>Bacteria</taxon>
        <taxon>Pseudomonadati</taxon>
        <taxon>Pseudomonadota</taxon>
        <taxon>Gammaproteobacteria</taxon>
        <taxon>Pseudomonadales</taxon>
        <taxon>Pseudomonadaceae</taxon>
        <taxon>Pseudomonas</taxon>
        <taxon>Pseudomonas syringae</taxon>
    </lineage>
</organism>
<feature type="non-terminal residue" evidence="12">
    <location>
        <position position="205"/>
    </location>
</feature>
<evidence type="ECO:0000313" key="13">
    <source>
        <dbReference type="Proteomes" id="UP000018849"/>
    </source>
</evidence>
<feature type="non-terminal residue" evidence="12">
    <location>
        <position position="1"/>
    </location>
</feature>
<dbReference type="Gene3D" id="3.30.450.40">
    <property type="match status" value="1"/>
</dbReference>
<dbReference type="PANTHER" id="PTHR43065">
    <property type="entry name" value="SENSOR HISTIDINE KINASE"/>
    <property type="match status" value="1"/>
</dbReference>
<comment type="caution">
    <text evidence="12">The sequence shown here is derived from an EMBL/GenBank/DDBJ whole genome shotgun (WGS) entry which is preliminary data.</text>
</comment>
<dbReference type="InterPro" id="IPR016132">
    <property type="entry name" value="Phyto_chromo_attachment"/>
</dbReference>
<dbReference type="GO" id="GO:0016301">
    <property type="term" value="F:kinase activity"/>
    <property type="evidence" value="ECO:0007669"/>
    <property type="project" value="UniProtKB-KW"/>
</dbReference>
<dbReference type="InterPro" id="IPR003018">
    <property type="entry name" value="GAF"/>
</dbReference>
<evidence type="ECO:0000256" key="4">
    <source>
        <dbReference type="ARBA" id="ARBA00022679"/>
    </source>
</evidence>
<keyword evidence="5" id="KW-0547">Nucleotide-binding</keyword>
<evidence type="ECO:0000256" key="2">
    <source>
        <dbReference type="ARBA" id="ARBA00022553"/>
    </source>
</evidence>
<evidence type="ECO:0000256" key="9">
    <source>
        <dbReference type="ARBA" id="ARBA00023012"/>
    </source>
</evidence>
<keyword evidence="7" id="KW-0067">ATP-binding</keyword>
<dbReference type="GO" id="GO:0005524">
    <property type="term" value="F:ATP binding"/>
    <property type="evidence" value="ECO:0007669"/>
    <property type="project" value="UniProtKB-KW"/>
</dbReference>
<accession>A0A656JX68</accession>
<feature type="domain" description="Phytochrome chromophore attachment site" evidence="11">
    <location>
        <begin position="4"/>
        <end position="162"/>
    </location>
</feature>
<keyword evidence="10" id="KW-0675">Receptor</keyword>
<name>A0A656JX68_PSESF</name>
<evidence type="ECO:0000259" key="11">
    <source>
        <dbReference type="PROSITE" id="PS50046"/>
    </source>
</evidence>
<keyword evidence="9" id="KW-0902">Two-component regulatory system</keyword>
<proteinExistence type="predicted"/>
<evidence type="ECO:0000256" key="10">
    <source>
        <dbReference type="ARBA" id="ARBA00023170"/>
    </source>
</evidence>
<dbReference type="SUPFAM" id="SSF55781">
    <property type="entry name" value="GAF domain-like"/>
    <property type="match status" value="1"/>
</dbReference>
<sequence length="205" mass="22444">AATTLETLFDIGVHEIQALTGYDRVMIYRFEPEGHGKVVAQALTGPLPSYSGLNFPGSDIPAQARELYRLNWIRVIPDATYIPVALIPTLRPATGQPLDLSFSTLRSVSPVHCEYLKNMGVRSSMSISLLDGGELWGLITCSHPEPLLVSRELRDACAMIGQLLSVKISAIVATHIQREREEKVVLLGQLADAMNRADPEILQGL</sequence>
<evidence type="ECO:0000256" key="5">
    <source>
        <dbReference type="ARBA" id="ARBA00022741"/>
    </source>
</evidence>
<reference evidence="12 13" key="1">
    <citation type="journal article" date="2013" name="PLoS Pathog.">
        <title>Genomic analysis of the Kiwifruit pathogen Pseudomonas syringae pv. actinidiae provides insight into the origins of an emergent plant disease.</title>
        <authorList>
            <person name="McCann H.C."/>
            <person name="Rikkerink E.H."/>
            <person name="Bertels F."/>
            <person name="Fiers M."/>
            <person name="Lu A."/>
            <person name="Rees-George J."/>
            <person name="Andersen M.T."/>
            <person name="Gleave A.P."/>
            <person name="Haubold B."/>
            <person name="Wohlers M.W."/>
            <person name="Guttman D.S."/>
            <person name="Wang P.W."/>
            <person name="Straub C."/>
            <person name="Vanneste J.L."/>
            <person name="Rainey P.B."/>
            <person name="Templeton M.D."/>
        </authorList>
    </citation>
    <scope>NUCLEOTIDE SEQUENCE [LARGE SCALE GENOMIC DNA]</scope>
    <source>
        <strain evidence="12 13">ICMP 19096</strain>
    </source>
</reference>
<evidence type="ECO:0000313" key="12">
    <source>
        <dbReference type="EMBL" id="EPN58707.1"/>
    </source>
</evidence>
<dbReference type="GO" id="GO:0009881">
    <property type="term" value="F:photoreceptor activity"/>
    <property type="evidence" value="ECO:0007669"/>
    <property type="project" value="UniProtKB-KW"/>
</dbReference>
<evidence type="ECO:0000256" key="3">
    <source>
        <dbReference type="ARBA" id="ARBA00022606"/>
    </source>
</evidence>
<dbReference type="AlphaFoldDB" id="A0A656JX68"/>
<dbReference type="InterPro" id="IPR001294">
    <property type="entry name" value="Phytochrome"/>
</dbReference>
<keyword evidence="2" id="KW-0597">Phosphoprotein</keyword>